<feature type="region of interest" description="Disordered" evidence="1">
    <location>
        <begin position="473"/>
        <end position="492"/>
    </location>
</feature>
<feature type="domain" description="Nuclear receptor coactivator 4 N-terminal" evidence="2">
    <location>
        <begin position="236"/>
        <end position="351"/>
    </location>
</feature>
<feature type="domain" description="Nuclear receptor coactivator 4 N-terminal" evidence="2">
    <location>
        <begin position="48"/>
        <end position="175"/>
    </location>
</feature>
<gene>
    <name evidence="3" type="primary">parg</name>
</gene>
<dbReference type="InterPro" id="IPR022174">
    <property type="entry name" value="NCOA4_N"/>
</dbReference>
<dbReference type="Bgee" id="ENSXETG00000032778">
    <property type="expression patterns" value="Expressed in ovary and 13 other cell types or tissues"/>
</dbReference>
<proteinExistence type="predicted"/>
<dbReference type="GO" id="GO:0003713">
    <property type="term" value="F:transcription coactivator activity"/>
    <property type="evidence" value="ECO:0007669"/>
    <property type="project" value="InterPro"/>
</dbReference>
<dbReference type="PANTHER" id="PTHR17085">
    <property type="entry name" value="NUCLEAR RECEPTOR COACTIVATOR 4"/>
    <property type="match status" value="1"/>
</dbReference>
<reference evidence="3" key="1">
    <citation type="journal article" date="2010" name="Science">
        <title>The genome of the Western clawed frog Xenopus tropicalis.</title>
        <authorList>
            <person name="Hellsten U."/>
            <person name="Harland R.M."/>
            <person name="Gilchrist M.J."/>
            <person name="Hendrix D."/>
            <person name="Jurka J."/>
            <person name="Kapitonov V."/>
            <person name="Ovcharenko I."/>
            <person name="Putnam N.H."/>
            <person name="Shu S."/>
            <person name="Taher L."/>
            <person name="Blitz I.L."/>
            <person name="Blumberg B."/>
            <person name="Dichmann D.S."/>
            <person name="Dubchak I."/>
            <person name="Amaya E."/>
            <person name="Detter J.C."/>
            <person name="Fletcher R."/>
            <person name="Gerhard D.S."/>
            <person name="Goodstein D."/>
            <person name="Graves T."/>
            <person name="Grigoriev I.V."/>
            <person name="Grimwood J."/>
            <person name="Kawashima T."/>
            <person name="Lindquist E."/>
            <person name="Lucas S.M."/>
            <person name="Mead P.E."/>
            <person name="Mitros T."/>
            <person name="Ogino H."/>
            <person name="Ohta Y."/>
            <person name="Poliakov A.V."/>
            <person name="Pollet N."/>
            <person name="Robert J."/>
            <person name="Salamov A."/>
            <person name="Sater A.K."/>
            <person name="Schmutz J."/>
            <person name="Terry A."/>
            <person name="Vize P.D."/>
            <person name="Warren W.C."/>
            <person name="Wells D."/>
            <person name="Wills A."/>
            <person name="Wilson R.K."/>
            <person name="Zimmerman L.B."/>
            <person name="Zorn A.M."/>
            <person name="Grainger R."/>
            <person name="Grammer T."/>
            <person name="Khokha M.K."/>
            <person name="Richardson P.M."/>
            <person name="Rokhsar D.S."/>
        </authorList>
    </citation>
    <scope>NUCLEOTIDE SEQUENCE [LARGE SCALE GENOMIC DNA]</scope>
    <source>
        <strain evidence="3">Nigerian</strain>
    </source>
</reference>
<feature type="region of interest" description="Disordered" evidence="1">
    <location>
        <begin position="1"/>
        <end position="29"/>
    </location>
</feature>
<dbReference type="AlphaFoldDB" id="F7ATZ4"/>
<evidence type="ECO:0000256" key="1">
    <source>
        <dbReference type="SAM" id="MobiDB-lite"/>
    </source>
</evidence>
<dbReference type="InterPro" id="IPR039947">
    <property type="entry name" value="NCoA-4"/>
</dbReference>
<protein>
    <submittedName>
        <fullName evidence="3">Poly(ADP-ribose) glycohydrolase</fullName>
    </submittedName>
</protein>
<dbReference type="Pfam" id="PF12489">
    <property type="entry name" value="ARA70"/>
    <property type="match status" value="2"/>
</dbReference>
<sequence length="963" mass="109447">MECISRVGREPAPSCSVSSWRRGMEKGSHTGLRKMDLHQDHQFSSQDPLSKCLQAKKELESAISAVLKAEQQVKENGRELKSQVHSCISRHLECLRSREVWLLEQADLIQQLKEEALQQQVQQLYWLLGQFNCLIHQLENPHSNDLVNQISVCLERLGSLALKPEESSTLYFEADVPVLRQAITTFGSIKTLNSGEEKQVSSTAGPCPFVSQNPWLMNNCFVPAAEQRPVSEMWNTPLSDWLQQKNSSNISQCYTPYIPSLCTQDWLLKNHAEEPNEELRKLKPNMEKIWGQLGELNNWLLQSQQKEDLKHNNSSSSFSIEKLEDGDLDSQDLEDMDLSDWLISPTVTEDPTDVAEKWRAVFKAFDEDYKISDWLQKVEACGNCCGGQTSSLEIENLGNLKCLNEQIGGKKNVSSSNDMWLLQSSQPVFKPQDVCKANEQCSTFAECVCDESCEKEALRKWLWKKDGKDKNGVLQKQGQHLKNREPEKAKPSISMWLHPCRRDAESLSSTQKTEESDPSLRHLMNLLETPLSKWIAKSSQTEEKASKENTQSKCSPLAETLSPFHLPLNAASWVLPSKNTDKLENLEQSAIEDKWLLRKKAHDYYGLPSVCDLFACMKLAADKEQWLYRSPLQKLSCPCLEGVYLTDPQSIHELLCTPSSHRLDVLQWLCSRIYPPVQEQLSSLKESQTDIKVKEIAKLCFDLMLCHFDDLDLIKGHASPLKQISFIEQLLDVIQFPDIISNNVTLESLSHSTEKNIVTCIRENEEFLKELFSSPHFYATLSPECNPWPADFKPILTAEESLQKRAPQTSMGKNMSNSVEALQEISLSLEALKEECVDLCSSVADGDKVIQTLRLALTDFHQLTVAFNQVYVNEFQEHCGHPTPQMSPAGPFFQSVHQSLSTCCKELESIAQFTETSEKIVNVVNERYQSKEKWSGSSISTLYEKMKELRQSYEAFQQSSLQD</sequence>
<reference evidence="3" key="2">
    <citation type="submission" date="2011-06" db="UniProtKB">
        <authorList>
            <consortium name="Ensembl"/>
        </authorList>
    </citation>
    <scope>IDENTIFICATION</scope>
</reference>
<accession>B0BMQ0</accession>
<accession>F7ATZ4</accession>
<name>F7ATZ4_XENTR</name>
<dbReference type="PANTHER" id="PTHR17085:SF3">
    <property type="entry name" value="NUCLEAR RECEPTOR COACTIVATOR 4"/>
    <property type="match status" value="1"/>
</dbReference>
<evidence type="ECO:0000259" key="2">
    <source>
        <dbReference type="Pfam" id="PF12489"/>
    </source>
</evidence>
<dbReference type="GeneTree" id="ENSGT00390000003652"/>
<organism evidence="3">
    <name type="scientific">Xenopus tropicalis</name>
    <name type="common">Western clawed frog</name>
    <name type="synonym">Silurana tropicalis</name>
    <dbReference type="NCBI Taxonomy" id="8364"/>
    <lineage>
        <taxon>Eukaryota</taxon>
        <taxon>Metazoa</taxon>
        <taxon>Chordata</taxon>
        <taxon>Craniata</taxon>
        <taxon>Vertebrata</taxon>
        <taxon>Euteleostomi</taxon>
        <taxon>Amphibia</taxon>
        <taxon>Batrachia</taxon>
        <taxon>Anura</taxon>
        <taxon>Pipoidea</taxon>
        <taxon>Pipidae</taxon>
        <taxon>Xenopodinae</taxon>
        <taxon>Xenopus</taxon>
        <taxon>Silurana</taxon>
    </lineage>
</organism>
<dbReference type="Ensembl" id="ENSXETT00000039812">
    <property type="protein sequence ID" value="ENSXETP00000039812"/>
    <property type="gene ID" value="ENSXETG00000032778"/>
</dbReference>
<dbReference type="GO" id="GO:0006879">
    <property type="term" value="P:intracellular iron ion homeostasis"/>
    <property type="evidence" value="ECO:0007669"/>
    <property type="project" value="InterPro"/>
</dbReference>
<evidence type="ECO:0000313" key="3">
    <source>
        <dbReference type="Ensembl" id="ENSXETP00000039812"/>
    </source>
</evidence>